<feature type="transmembrane region" description="Helical" evidence="1">
    <location>
        <begin position="87"/>
        <end position="108"/>
    </location>
</feature>
<keyword evidence="1" id="KW-0812">Transmembrane</keyword>
<feature type="transmembrane region" description="Helical" evidence="1">
    <location>
        <begin position="211"/>
        <end position="231"/>
    </location>
</feature>
<sequence>MSFFGLFLCLAVFAIGDILGVGTRAKLSSVFVALMLFLIGFLTGIFPKNIIEQAGLSQIAKWASPFIIFHMGTMINFKELIKEWRTVVLSIIAMGVAAISIFAVLPIIGKESVIVSIPIINGGIVATQIMTEGAMAKGLSQAAALGAIIYAVQKFVGTPPASIFGLKEANILIEKYRGGLIEKGASSVDEGRENRQKNKDVKFFYQKYDKYFTPFTCLGVTAFFAWLSRFLESLTPVNYSIWALLLGAIMGYIGLVPPKILEKGNSAGLLQMAIFASIIPSLADINILDLAKLSLQTAFIFAVVLIGIFIFIYLLPLWKIVGSKNLAVGISMAQLLGFPATYLIANEIATAVAKNEEERELILSKIMPAYVVAGFASVTTLSIVVAGIFVKFL</sequence>
<organism evidence="2 3">
    <name type="scientific">Fervidicola ferrireducens</name>
    <dbReference type="NCBI Taxonomy" id="520764"/>
    <lineage>
        <taxon>Bacteria</taxon>
        <taxon>Bacillati</taxon>
        <taxon>Bacillota</taxon>
        <taxon>Clostridia</taxon>
        <taxon>Thermosediminibacterales</taxon>
        <taxon>Thermosediminibacteraceae</taxon>
        <taxon>Fervidicola</taxon>
    </lineage>
</organism>
<keyword evidence="1" id="KW-1133">Transmembrane helix</keyword>
<gene>
    <name evidence="2" type="ORF">AN618_07630</name>
</gene>
<dbReference type="RefSeq" id="WP_066352287.1">
    <property type="nucleotide sequence ID" value="NZ_LOED01000006.1"/>
</dbReference>
<feature type="transmembrane region" description="Helical" evidence="1">
    <location>
        <begin position="237"/>
        <end position="255"/>
    </location>
</feature>
<dbReference type="InterPro" id="IPR049576">
    <property type="entry name" value="HDC-like"/>
</dbReference>
<accession>A0A140LBN0</accession>
<dbReference type="STRING" id="520764.AN618_07630"/>
<keyword evidence="1" id="KW-0472">Membrane</keyword>
<name>A0A140LBN0_9FIRM</name>
<evidence type="ECO:0000313" key="2">
    <source>
        <dbReference type="EMBL" id="KXG77955.1"/>
    </source>
</evidence>
<proteinExistence type="predicted"/>
<feature type="transmembrane region" description="Helical" evidence="1">
    <location>
        <begin position="293"/>
        <end position="314"/>
    </location>
</feature>
<feature type="transmembrane region" description="Helical" evidence="1">
    <location>
        <begin position="326"/>
        <end position="345"/>
    </location>
</feature>
<comment type="caution">
    <text evidence="2">The sequence shown here is derived from an EMBL/GenBank/DDBJ whole genome shotgun (WGS) entry which is preliminary data.</text>
</comment>
<keyword evidence="3" id="KW-1185">Reference proteome</keyword>
<dbReference type="Proteomes" id="UP000070427">
    <property type="component" value="Unassembled WGS sequence"/>
</dbReference>
<feature type="transmembrane region" description="Helical" evidence="1">
    <location>
        <begin position="369"/>
        <end position="390"/>
    </location>
</feature>
<dbReference type="EMBL" id="LOED01000006">
    <property type="protein sequence ID" value="KXG77955.1"/>
    <property type="molecule type" value="Genomic_DNA"/>
</dbReference>
<reference evidence="2 3" key="1">
    <citation type="submission" date="2015-12" db="EMBL/GenBank/DDBJ databases">
        <title>Draft genome sequnece of Fervidicola ferrireducens strain Y170.</title>
        <authorList>
            <person name="Patel B.K."/>
        </authorList>
    </citation>
    <scope>NUCLEOTIDE SEQUENCE [LARGE SCALE GENOMIC DNA]</scope>
    <source>
        <strain evidence="2 3">Y170</strain>
    </source>
</reference>
<evidence type="ECO:0000313" key="3">
    <source>
        <dbReference type="Proteomes" id="UP000070427"/>
    </source>
</evidence>
<feature type="transmembrane region" description="Helical" evidence="1">
    <location>
        <begin position="30"/>
        <end position="47"/>
    </location>
</feature>
<feature type="transmembrane region" description="Helical" evidence="1">
    <location>
        <begin position="59"/>
        <end position="75"/>
    </location>
</feature>
<dbReference type="CDD" id="cd21416">
    <property type="entry name" value="HDC_protein"/>
    <property type="match status" value="1"/>
</dbReference>
<protein>
    <recommendedName>
        <fullName evidence="4">Aspartate/alanine antiporter</fullName>
    </recommendedName>
</protein>
<dbReference type="InParanoid" id="A0A140LBN0"/>
<dbReference type="OrthoDB" id="3243277at2"/>
<evidence type="ECO:0008006" key="4">
    <source>
        <dbReference type="Google" id="ProtNLM"/>
    </source>
</evidence>
<feature type="transmembrane region" description="Helical" evidence="1">
    <location>
        <begin position="267"/>
        <end position="287"/>
    </location>
</feature>
<dbReference type="AlphaFoldDB" id="A0A140LBN0"/>
<evidence type="ECO:0000256" key="1">
    <source>
        <dbReference type="SAM" id="Phobius"/>
    </source>
</evidence>
<dbReference type="PATRIC" id="fig|520764.3.peg.790"/>